<keyword evidence="2" id="KW-1185">Reference proteome</keyword>
<gene>
    <name evidence="1" type="ORF">SAMN04489807_2159</name>
</gene>
<reference evidence="2" key="1">
    <citation type="submission" date="2016-10" db="EMBL/GenBank/DDBJ databases">
        <authorList>
            <person name="Varghese N."/>
            <person name="Submissions S."/>
        </authorList>
    </citation>
    <scope>NUCLEOTIDE SEQUENCE [LARGE SCALE GENOMIC DNA]</scope>
    <source>
        <strain evidence="2">DSM 16089</strain>
    </source>
</reference>
<evidence type="ECO:0000313" key="1">
    <source>
        <dbReference type="EMBL" id="SEB82883.1"/>
    </source>
</evidence>
<name>A0A1H4MIY6_9MICO</name>
<evidence type="ECO:0000313" key="2">
    <source>
        <dbReference type="Proteomes" id="UP000183750"/>
    </source>
</evidence>
<protein>
    <submittedName>
        <fullName evidence="1">Uncharacterized protein</fullName>
    </submittedName>
</protein>
<dbReference type="EMBL" id="FNSQ01000005">
    <property type="protein sequence ID" value="SEB82883.1"/>
    <property type="molecule type" value="Genomic_DNA"/>
</dbReference>
<dbReference type="AlphaFoldDB" id="A0A1H4MIY6"/>
<dbReference type="RefSeq" id="WP_060925876.1">
    <property type="nucleotide sequence ID" value="NZ_FNSQ01000005.1"/>
</dbReference>
<accession>A0A1H4MIY6</accession>
<sequence>MLIQFDPFAFVVALAAFLVAWRAHYLAKGAPEKARRREIRDEIRGRIEALRESTSPLSIIIDLGQPLVAPPADFNANVKALDNLSDRVPETTQIRGIHVTAFSLASRWYSAFHDETQYDLTKARAQKWQQNLADARTSGTQAMIDAAAGHFDDYTNQAEKLRRVADASRTQVREGLSIFKTRADAYTDWLNTLDRGKAKR</sequence>
<dbReference type="OrthoDB" id="9985139at2"/>
<organism evidence="1 2">
    <name type="scientific">Microbacterium hydrocarbonoxydans</name>
    <dbReference type="NCBI Taxonomy" id="273678"/>
    <lineage>
        <taxon>Bacteria</taxon>
        <taxon>Bacillati</taxon>
        <taxon>Actinomycetota</taxon>
        <taxon>Actinomycetes</taxon>
        <taxon>Micrococcales</taxon>
        <taxon>Microbacteriaceae</taxon>
        <taxon>Microbacterium</taxon>
    </lineage>
</organism>
<dbReference type="Proteomes" id="UP000183750">
    <property type="component" value="Unassembled WGS sequence"/>
</dbReference>
<proteinExistence type="predicted"/>